<dbReference type="OrthoDB" id="672705at2759"/>
<dbReference type="AlphaFoldDB" id="A0A835AW03"/>
<gene>
    <name evidence="2" type="ORF">HU200_046767</name>
</gene>
<dbReference type="EMBL" id="JACEFO010002150">
    <property type="protein sequence ID" value="KAF8677282.1"/>
    <property type="molecule type" value="Genomic_DNA"/>
</dbReference>
<comment type="caution">
    <text evidence="2">The sequence shown here is derived from an EMBL/GenBank/DDBJ whole genome shotgun (WGS) entry which is preliminary data.</text>
</comment>
<dbReference type="Proteomes" id="UP000636709">
    <property type="component" value="Unassembled WGS sequence"/>
</dbReference>
<evidence type="ECO:0000313" key="3">
    <source>
        <dbReference type="Proteomes" id="UP000636709"/>
    </source>
</evidence>
<organism evidence="2 3">
    <name type="scientific">Digitaria exilis</name>
    <dbReference type="NCBI Taxonomy" id="1010633"/>
    <lineage>
        <taxon>Eukaryota</taxon>
        <taxon>Viridiplantae</taxon>
        <taxon>Streptophyta</taxon>
        <taxon>Embryophyta</taxon>
        <taxon>Tracheophyta</taxon>
        <taxon>Spermatophyta</taxon>
        <taxon>Magnoliopsida</taxon>
        <taxon>Liliopsida</taxon>
        <taxon>Poales</taxon>
        <taxon>Poaceae</taxon>
        <taxon>PACMAD clade</taxon>
        <taxon>Panicoideae</taxon>
        <taxon>Panicodae</taxon>
        <taxon>Paniceae</taxon>
        <taxon>Anthephorinae</taxon>
        <taxon>Digitaria</taxon>
    </lineage>
</organism>
<feature type="domain" description="DUF1618" evidence="1">
    <location>
        <begin position="247"/>
        <end position="390"/>
    </location>
</feature>
<dbReference type="Pfam" id="PF07762">
    <property type="entry name" value="DUF1618"/>
    <property type="match status" value="1"/>
</dbReference>
<evidence type="ECO:0000259" key="1">
    <source>
        <dbReference type="Pfam" id="PF07762"/>
    </source>
</evidence>
<evidence type="ECO:0000313" key="2">
    <source>
        <dbReference type="EMBL" id="KAF8677282.1"/>
    </source>
</evidence>
<keyword evidence="3" id="KW-1185">Reference proteome</keyword>
<dbReference type="PANTHER" id="PTHR33074:SF128">
    <property type="entry name" value="EXPRESSED PROTEIN"/>
    <property type="match status" value="1"/>
</dbReference>
<dbReference type="InterPro" id="IPR011676">
    <property type="entry name" value="DUF1618"/>
</dbReference>
<sequence>MSDPAFPNWAILEPFVFRRDDSSSFPDKTKAPIRASATTSWGASFRIAFVFADPPRVSRLYAQLPGFPDPKKQTPLAILGTHRHLALLRVGMQTPARDIIQDFFVYSAHDPSELRLLPPCTAPHTDDSLRPIPLEEEEEEEGAPAQRRLLGVTSMGLVSRGEGEQDFAVVELKLSNLTRTEVCADICLFRSSPDLLPSARVLPGGEIGGQWDSMRVPIVRSSDPDDTWQLCLWQTDAVVPVGRWLCWIDYRRGILFCDVFGRGPTPTVSFLRFPLDEFPSTHNRSNACSWVYRVVTPIDGGQALKFVDVARNDHVVYGALQKFGAFTVTCHTLQLGSVAVLNKSTLSSLVWRKDSTTTSDELWSANPPERLPRGILMFPLVNIDRPQVVHFLFSDFKHVLKKICVVAIDMSTNNVESCYKYVNGKEDTGTVDADLTKERSTCPRPFLPCEFSKYLNMSR</sequence>
<proteinExistence type="predicted"/>
<reference evidence="2" key="1">
    <citation type="submission" date="2020-07" db="EMBL/GenBank/DDBJ databases">
        <title>Genome sequence and genetic diversity analysis of an under-domesticated orphan crop, white fonio (Digitaria exilis).</title>
        <authorList>
            <person name="Bennetzen J.L."/>
            <person name="Chen S."/>
            <person name="Ma X."/>
            <person name="Wang X."/>
            <person name="Yssel A.E.J."/>
            <person name="Chaluvadi S.R."/>
            <person name="Johnson M."/>
            <person name="Gangashetty P."/>
            <person name="Hamidou F."/>
            <person name="Sanogo M.D."/>
            <person name="Zwaenepoel A."/>
            <person name="Wallace J."/>
            <person name="Van De Peer Y."/>
            <person name="Van Deynze A."/>
        </authorList>
    </citation>
    <scope>NUCLEOTIDE SEQUENCE</scope>
    <source>
        <tissue evidence="2">Leaves</tissue>
    </source>
</reference>
<protein>
    <recommendedName>
        <fullName evidence="1">DUF1618 domain-containing protein</fullName>
    </recommendedName>
</protein>
<name>A0A835AW03_9POAL</name>
<dbReference type="PANTHER" id="PTHR33074">
    <property type="entry name" value="EXPRESSED PROTEIN-RELATED"/>
    <property type="match status" value="1"/>
</dbReference>
<accession>A0A835AW03</accession>